<protein>
    <submittedName>
        <fullName evidence="1">Uncharacterized protein</fullName>
    </submittedName>
</protein>
<dbReference type="OrthoDB" id="3691720at2759"/>
<evidence type="ECO:0000313" key="1">
    <source>
        <dbReference type="EMBL" id="GAN06225.1"/>
    </source>
</evidence>
<organism evidence="1">
    <name type="scientific">Mucor ambiguus</name>
    <dbReference type="NCBI Taxonomy" id="91626"/>
    <lineage>
        <taxon>Eukaryota</taxon>
        <taxon>Fungi</taxon>
        <taxon>Fungi incertae sedis</taxon>
        <taxon>Mucoromycota</taxon>
        <taxon>Mucoromycotina</taxon>
        <taxon>Mucoromycetes</taxon>
        <taxon>Mucorales</taxon>
        <taxon>Mucorineae</taxon>
        <taxon>Mucoraceae</taxon>
        <taxon>Mucor</taxon>
    </lineage>
</organism>
<dbReference type="EMBL" id="DF836405">
    <property type="protein sequence ID" value="GAN06225.1"/>
    <property type="molecule type" value="Genomic_DNA"/>
</dbReference>
<reference evidence="1" key="1">
    <citation type="submission" date="2014-09" db="EMBL/GenBank/DDBJ databases">
        <title>Draft genome sequence of an oleaginous Mucoromycotina fungus Mucor ambiguus NBRC6742.</title>
        <authorList>
            <person name="Takeda I."/>
            <person name="Yamane N."/>
            <person name="Morita T."/>
            <person name="Tamano K."/>
            <person name="Machida M."/>
            <person name="Baker S."/>
            <person name="Koike H."/>
        </authorList>
    </citation>
    <scope>NUCLEOTIDE SEQUENCE</scope>
    <source>
        <strain evidence="1">NBRC 6742</strain>
    </source>
</reference>
<proteinExistence type="predicted"/>
<dbReference type="Proteomes" id="UP000053815">
    <property type="component" value="Unassembled WGS sequence"/>
</dbReference>
<evidence type="ECO:0000313" key="2">
    <source>
        <dbReference type="Proteomes" id="UP000053815"/>
    </source>
</evidence>
<keyword evidence="2" id="KW-1185">Reference proteome</keyword>
<name>A0A0C9LV63_9FUNG</name>
<gene>
    <name evidence="1" type="ORF">MAM1_0116d05705</name>
</gene>
<dbReference type="STRING" id="91626.A0A0C9LV63"/>
<dbReference type="AlphaFoldDB" id="A0A0C9LV63"/>
<sequence length="97" mass="11224">MKTSTKVYEPFPISGSFLTYAKAVLLKVSFAMTINKFQKQWLTKVNVDLRSPVFMYRQLYVAMFRVISAQGMAIFLPTNKPQTENAVYPEVLYRETT</sequence>
<accession>A0A0C9LV63</accession>